<name>A0AAN7N0Q7_MYCAM</name>
<dbReference type="EMBL" id="JAUNZN010000009">
    <property type="protein sequence ID" value="KAK4815574.1"/>
    <property type="molecule type" value="Genomic_DNA"/>
</dbReference>
<evidence type="ECO:0000313" key="2">
    <source>
        <dbReference type="Proteomes" id="UP001333110"/>
    </source>
</evidence>
<accession>A0AAN7N0Q7</accession>
<sequence>MATGRGARSAGWGNVQYQCRLGDERIESSLVEKDLGIPVDEKLDTSWQCVLAAQKANHTLDCVKRSMAIRLRDGIVTLYSALTCPHLESCVQLWGPQYKQDMDPLEQVQRRAMKIIRRLEHLSYEGRLRELASFSLEKEGCGETLLWPFNTYIGAYKKDLSERERDFLPTPGKKEDLGNHKLVSISRIPEKVLEQLMQESISRHMKGKRGIGNSQHGFTNGKSRLRNPKLLKYGLDEQIVRWIENWLHGRAQGAVIHGTKPSWRLLTGSHQYVLGVVCPGSSLVEKDLGGLVDSKLNMSHHCALVAKVASGVQGCIRRSVASRSREGILPLCSALVRPPLEYCAPFWAPHYKREMELLERVQPRAALR</sequence>
<dbReference type="PANTHER" id="PTHR33332">
    <property type="entry name" value="REVERSE TRANSCRIPTASE DOMAIN-CONTAINING PROTEIN"/>
    <property type="match status" value="1"/>
</dbReference>
<dbReference type="Proteomes" id="UP001333110">
    <property type="component" value="Unassembled WGS sequence"/>
</dbReference>
<evidence type="ECO:0000313" key="1">
    <source>
        <dbReference type="EMBL" id="KAK4815574.1"/>
    </source>
</evidence>
<dbReference type="AlphaFoldDB" id="A0AAN7N0Q7"/>
<evidence type="ECO:0008006" key="3">
    <source>
        <dbReference type="Google" id="ProtNLM"/>
    </source>
</evidence>
<comment type="caution">
    <text evidence="1">The sequence shown here is derived from an EMBL/GenBank/DDBJ whole genome shotgun (WGS) entry which is preliminary data.</text>
</comment>
<keyword evidence="2" id="KW-1185">Reference proteome</keyword>
<protein>
    <recommendedName>
        <fullName evidence="3">Reverse transcriptase</fullName>
    </recommendedName>
</protein>
<gene>
    <name evidence="1" type="ORF">QYF61_004091</name>
</gene>
<reference evidence="1 2" key="1">
    <citation type="journal article" date="2023" name="J. Hered.">
        <title>Chromosome-level genome of the wood stork (Mycteria americana) provides insight into avian chromosome evolution.</title>
        <authorList>
            <person name="Flamio R. Jr."/>
            <person name="Ramstad K.M."/>
        </authorList>
    </citation>
    <scope>NUCLEOTIDE SEQUENCE [LARGE SCALE GENOMIC DNA]</scope>
    <source>
        <strain evidence="1">JAX WOST 10</strain>
    </source>
</reference>
<organism evidence="1 2">
    <name type="scientific">Mycteria americana</name>
    <name type="common">Wood stork</name>
    <dbReference type="NCBI Taxonomy" id="33587"/>
    <lineage>
        <taxon>Eukaryota</taxon>
        <taxon>Metazoa</taxon>
        <taxon>Chordata</taxon>
        <taxon>Craniata</taxon>
        <taxon>Vertebrata</taxon>
        <taxon>Euteleostomi</taxon>
        <taxon>Archelosauria</taxon>
        <taxon>Archosauria</taxon>
        <taxon>Dinosauria</taxon>
        <taxon>Saurischia</taxon>
        <taxon>Theropoda</taxon>
        <taxon>Coelurosauria</taxon>
        <taxon>Aves</taxon>
        <taxon>Neognathae</taxon>
        <taxon>Neoaves</taxon>
        <taxon>Aequornithes</taxon>
        <taxon>Ciconiiformes</taxon>
        <taxon>Ciconiidae</taxon>
        <taxon>Mycteria</taxon>
    </lineage>
</organism>
<proteinExistence type="predicted"/>